<dbReference type="PANTHER" id="PTHR33204:SF37">
    <property type="entry name" value="HTH-TYPE TRANSCRIPTIONAL REGULATOR YODB"/>
    <property type="match status" value="1"/>
</dbReference>
<accession>A0A558B9L9</accession>
<dbReference type="InterPro" id="IPR036390">
    <property type="entry name" value="WH_DNA-bd_sf"/>
</dbReference>
<comment type="caution">
    <text evidence="5">The sequence shown here is derived from an EMBL/GenBank/DDBJ whole genome shotgun (WGS) entry which is preliminary data.</text>
</comment>
<dbReference type="OrthoDB" id="8904061at2"/>
<protein>
    <submittedName>
        <fullName evidence="5">Helix-turn-helix transcriptional regulator</fullName>
    </submittedName>
</protein>
<dbReference type="SUPFAM" id="SSF46785">
    <property type="entry name" value="Winged helix' DNA-binding domain"/>
    <property type="match status" value="1"/>
</dbReference>
<name>A0A558B9L9_9PSEU</name>
<dbReference type="InterPro" id="IPR036388">
    <property type="entry name" value="WH-like_DNA-bd_sf"/>
</dbReference>
<evidence type="ECO:0000259" key="4">
    <source>
        <dbReference type="PROSITE" id="PS51118"/>
    </source>
</evidence>
<dbReference type="AlphaFoldDB" id="A0A558B9L9"/>
<evidence type="ECO:0000313" key="5">
    <source>
        <dbReference type="EMBL" id="TVT33199.1"/>
    </source>
</evidence>
<dbReference type="GO" id="GO:0003677">
    <property type="term" value="F:DNA binding"/>
    <property type="evidence" value="ECO:0007669"/>
    <property type="project" value="UniProtKB-KW"/>
</dbReference>
<dbReference type="InterPro" id="IPR002577">
    <property type="entry name" value="HTH_HxlR"/>
</dbReference>
<keyword evidence="3" id="KW-0804">Transcription</keyword>
<proteinExistence type="predicted"/>
<evidence type="ECO:0000256" key="2">
    <source>
        <dbReference type="ARBA" id="ARBA00023125"/>
    </source>
</evidence>
<keyword evidence="6" id="KW-1185">Reference proteome</keyword>
<reference evidence="5 6" key="2">
    <citation type="submission" date="2019-08" db="EMBL/GenBank/DDBJ databases">
        <title>Amycolatopsis acidicola sp. nov., isolated from peat swamp forest soil.</title>
        <authorList>
            <person name="Srisuk N."/>
        </authorList>
    </citation>
    <scope>NUCLEOTIDE SEQUENCE [LARGE SCALE GENOMIC DNA]</scope>
    <source>
        <strain evidence="5 6">TBRC 6029</strain>
    </source>
</reference>
<sequence length="126" mass="13769">MPGTPQPGHPVRGSTTGRPIMALFDLVGRRWTLRIIWELDRAGGPLTFRELRASCGDLSSSVLTRRLHELTGARIVERAGGGYVLTATGNGLVGSLEPLLDWAQAWSRELRSTEDREGPPHALSQE</sequence>
<dbReference type="PANTHER" id="PTHR33204">
    <property type="entry name" value="TRANSCRIPTIONAL REGULATOR, MARR FAMILY"/>
    <property type="match status" value="1"/>
</dbReference>
<dbReference type="Gene3D" id="1.10.10.10">
    <property type="entry name" value="Winged helix-like DNA-binding domain superfamily/Winged helix DNA-binding domain"/>
    <property type="match status" value="1"/>
</dbReference>
<keyword evidence="1" id="KW-0805">Transcription regulation</keyword>
<dbReference type="Pfam" id="PF01638">
    <property type="entry name" value="HxlR"/>
    <property type="match status" value="1"/>
</dbReference>
<dbReference type="PROSITE" id="PS51118">
    <property type="entry name" value="HTH_HXLR"/>
    <property type="match status" value="1"/>
</dbReference>
<dbReference type="RefSeq" id="WP_144591625.1">
    <property type="nucleotide sequence ID" value="NZ_VJWX01000360.1"/>
</dbReference>
<evidence type="ECO:0000256" key="1">
    <source>
        <dbReference type="ARBA" id="ARBA00023015"/>
    </source>
</evidence>
<evidence type="ECO:0000256" key="3">
    <source>
        <dbReference type="ARBA" id="ARBA00023163"/>
    </source>
</evidence>
<feature type="domain" description="HTH hxlR-type" evidence="4">
    <location>
        <begin position="18"/>
        <end position="111"/>
    </location>
</feature>
<dbReference type="Proteomes" id="UP000320011">
    <property type="component" value="Unassembled WGS sequence"/>
</dbReference>
<dbReference type="EMBL" id="VJWX01000360">
    <property type="protein sequence ID" value="TVT33199.1"/>
    <property type="molecule type" value="Genomic_DNA"/>
</dbReference>
<gene>
    <name evidence="5" type="ORF">FNH05_27285</name>
</gene>
<keyword evidence="2" id="KW-0238">DNA-binding</keyword>
<reference evidence="5 6" key="1">
    <citation type="submission" date="2019-07" db="EMBL/GenBank/DDBJ databases">
        <authorList>
            <person name="Duangmal K."/>
            <person name="Teo W.F.A."/>
        </authorList>
    </citation>
    <scope>NUCLEOTIDE SEQUENCE [LARGE SCALE GENOMIC DNA]</scope>
    <source>
        <strain evidence="5 6">TBRC 6029</strain>
    </source>
</reference>
<evidence type="ECO:0000313" key="6">
    <source>
        <dbReference type="Proteomes" id="UP000320011"/>
    </source>
</evidence>
<organism evidence="5 6">
    <name type="scientific">Amycolatopsis rhizosphaerae</name>
    <dbReference type="NCBI Taxonomy" id="2053003"/>
    <lineage>
        <taxon>Bacteria</taxon>
        <taxon>Bacillati</taxon>
        <taxon>Actinomycetota</taxon>
        <taxon>Actinomycetes</taxon>
        <taxon>Pseudonocardiales</taxon>
        <taxon>Pseudonocardiaceae</taxon>
        <taxon>Amycolatopsis</taxon>
    </lineage>
</organism>